<protein>
    <recommendedName>
        <fullName evidence="7">VTT domain-containing protein</fullName>
    </recommendedName>
</protein>
<dbReference type="Proteomes" id="UP001152798">
    <property type="component" value="Chromosome 4"/>
</dbReference>
<dbReference type="InterPro" id="IPR045014">
    <property type="entry name" value="TM41A/B"/>
</dbReference>
<reference evidence="8" key="1">
    <citation type="submission" date="2022-01" db="EMBL/GenBank/DDBJ databases">
        <authorList>
            <person name="King R."/>
        </authorList>
    </citation>
    <scope>NUCLEOTIDE SEQUENCE</scope>
</reference>
<evidence type="ECO:0000256" key="2">
    <source>
        <dbReference type="ARBA" id="ARBA00022692"/>
    </source>
</evidence>
<gene>
    <name evidence="8" type="ORF">NEZAVI_LOCUS9336</name>
</gene>
<evidence type="ECO:0000256" key="5">
    <source>
        <dbReference type="ARBA" id="ARBA00025797"/>
    </source>
</evidence>
<dbReference type="PANTHER" id="PTHR43220:SF18">
    <property type="entry name" value="TRANSMEMBRANE PROTEIN 41B"/>
    <property type="match status" value="1"/>
</dbReference>
<feature type="domain" description="VTT" evidence="7">
    <location>
        <begin position="88"/>
        <end position="207"/>
    </location>
</feature>
<evidence type="ECO:0000256" key="3">
    <source>
        <dbReference type="ARBA" id="ARBA00022989"/>
    </source>
</evidence>
<keyword evidence="2 6" id="KW-0812">Transmembrane</keyword>
<proteinExistence type="inferred from homology"/>
<name>A0A9P0HDY1_NEZVI</name>
<evidence type="ECO:0000313" key="8">
    <source>
        <dbReference type="EMBL" id="CAH1400022.1"/>
    </source>
</evidence>
<organism evidence="8 9">
    <name type="scientific">Nezara viridula</name>
    <name type="common">Southern green stink bug</name>
    <name type="synonym">Cimex viridulus</name>
    <dbReference type="NCBI Taxonomy" id="85310"/>
    <lineage>
        <taxon>Eukaryota</taxon>
        <taxon>Metazoa</taxon>
        <taxon>Ecdysozoa</taxon>
        <taxon>Arthropoda</taxon>
        <taxon>Hexapoda</taxon>
        <taxon>Insecta</taxon>
        <taxon>Pterygota</taxon>
        <taxon>Neoptera</taxon>
        <taxon>Paraneoptera</taxon>
        <taxon>Hemiptera</taxon>
        <taxon>Heteroptera</taxon>
        <taxon>Panheteroptera</taxon>
        <taxon>Pentatomomorpha</taxon>
        <taxon>Pentatomoidea</taxon>
        <taxon>Pentatomidae</taxon>
        <taxon>Pentatominae</taxon>
        <taxon>Nezara</taxon>
    </lineage>
</organism>
<dbReference type="EMBL" id="OV725080">
    <property type="protein sequence ID" value="CAH1400022.1"/>
    <property type="molecule type" value="Genomic_DNA"/>
</dbReference>
<evidence type="ECO:0000259" key="7">
    <source>
        <dbReference type="Pfam" id="PF09335"/>
    </source>
</evidence>
<dbReference type="GO" id="GO:0005789">
    <property type="term" value="C:endoplasmic reticulum membrane"/>
    <property type="evidence" value="ECO:0007669"/>
    <property type="project" value="TreeGrafter"/>
</dbReference>
<feature type="transmembrane region" description="Helical" evidence="6">
    <location>
        <begin position="172"/>
        <end position="190"/>
    </location>
</feature>
<feature type="transmembrane region" description="Helical" evidence="6">
    <location>
        <begin position="12"/>
        <end position="32"/>
    </location>
</feature>
<dbReference type="OrthoDB" id="3364966at2759"/>
<comment type="subcellular location">
    <subcellularLocation>
        <location evidence="1">Membrane</location>
        <topology evidence="1">Multi-pass membrane protein</topology>
    </subcellularLocation>
</comment>
<evidence type="ECO:0000256" key="1">
    <source>
        <dbReference type="ARBA" id="ARBA00004141"/>
    </source>
</evidence>
<keyword evidence="3 6" id="KW-1133">Transmembrane helix</keyword>
<dbReference type="PANTHER" id="PTHR43220">
    <property type="match status" value="1"/>
</dbReference>
<dbReference type="AlphaFoldDB" id="A0A9P0HDY1"/>
<accession>A0A9P0HDY1</accession>
<feature type="transmembrane region" description="Helical" evidence="6">
    <location>
        <begin position="68"/>
        <end position="88"/>
    </location>
</feature>
<dbReference type="Pfam" id="PF09335">
    <property type="entry name" value="VTT_dom"/>
    <property type="match status" value="1"/>
</dbReference>
<evidence type="ECO:0000256" key="4">
    <source>
        <dbReference type="ARBA" id="ARBA00023136"/>
    </source>
</evidence>
<comment type="similarity">
    <text evidence="5">Belongs to the TMEM41 family.</text>
</comment>
<keyword evidence="4 6" id="KW-0472">Membrane</keyword>
<keyword evidence="9" id="KW-1185">Reference proteome</keyword>
<feature type="transmembrane region" description="Helical" evidence="6">
    <location>
        <begin position="100"/>
        <end position="129"/>
    </location>
</feature>
<dbReference type="InterPro" id="IPR032816">
    <property type="entry name" value="VTT_dom"/>
</dbReference>
<evidence type="ECO:0000313" key="9">
    <source>
        <dbReference type="Proteomes" id="UP001152798"/>
    </source>
</evidence>
<dbReference type="GO" id="GO:0000045">
    <property type="term" value="P:autophagosome assembly"/>
    <property type="evidence" value="ECO:0007669"/>
    <property type="project" value="TreeGrafter"/>
</dbReference>
<sequence length="250" mass="28301">MACNSEVTTRTAVIAVLLIFVLSLSSLVYIYFNFPQLEENERKYIKLPRDMDDARNLGKVLDRYKDKYFFEVLLAVFVAYIFLQTFAIPGSISLSVLSGFLFPFPLALFLVCFCSATGASLCYMVSYFVGRKVIKKYFPEKAEKYSLMVEKHRDDIFNYMLFLRVTPFLPNWFINIAAPVINVPILPFWFGTFLGVAPPSFLAIQAGGTLHEISSSSSTLSITSVLLLAGFAVLSLVPVLLRQRLKEKFE</sequence>
<feature type="transmembrane region" description="Helical" evidence="6">
    <location>
        <begin position="220"/>
        <end position="241"/>
    </location>
</feature>
<evidence type="ECO:0000256" key="6">
    <source>
        <dbReference type="SAM" id="Phobius"/>
    </source>
</evidence>